<dbReference type="AlphaFoldDB" id="A0A9J5X091"/>
<keyword evidence="1" id="KW-0812">Transmembrane</keyword>
<comment type="caution">
    <text evidence="2">The sequence shown here is derived from an EMBL/GenBank/DDBJ whole genome shotgun (WGS) entry which is preliminary data.</text>
</comment>
<evidence type="ECO:0000256" key="1">
    <source>
        <dbReference type="SAM" id="Phobius"/>
    </source>
</evidence>
<gene>
    <name evidence="2" type="ORF">H5410_051203</name>
</gene>
<accession>A0A9J5X091</accession>
<proteinExistence type="predicted"/>
<evidence type="ECO:0000313" key="2">
    <source>
        <dbReference type="EMBL" id="KAG5580576.1"/>
    </source>
</evidence>
<dbReference type="EMBL" id="JACXVP010000010">
    <property type="protein sequence ID" value="KAG5580576.1"/>
    <property type="molecule type" value="Genomic_DNA"/>
</dbReference>
<dbReference type="Proteomes" id="UP000824120">
    <property type="component" value="Chromosome 10"/>
</dbReference>
<keyword evidence="1" id="KW-1133">Transmembrane helix</keyword>
<organism evidence="2 3">
    <name type="scientific">Solanum commersonii</name>
    <name type="common">Commerson's wild potato</name>
    <name type="synonym">Commerson's nightshade</name>
    <dbReference type="NCBI Taxonomy" id="4109"/>
    <lineage>
        <taxon>Eukaryota</taxon>
        <taxon>Viridiplantae</taxon>
        <taxon>Streptophyta</taxon>
        <taxon>Embryophyta</taxon>
        <taxon>Tracheophyta</taxon>
        <taxon>Spermatophyta</taxon>
        <taxon>Magnoliopsida</taxon>
        <taxon>eudicotyledons</taxon>
        <taxon>Gunneridae</taxon>
        <taxon>Pentapetalae</taxon>
        <taxon>asterids</taxon>
        <taxon>lamiids</taxon>
        <taxon>Solanales</taxon>
        <taxon>Solanaceae</taxon>
        <taxon>Solanoideae</taxon>
        <taxon>Solaneae</taxon>
        <taxon>Solanum</taxon>
    </lineage>
</organism>
<reference evidence="2 3" key="1">
    <citation type="submission" date="2020-09" db="EMBL/GenBank/DDBJ databases">
        <title>De no assembly of potato wild relative species, Solanum commersonii.</title>
        <authorList>
            <person name="Cho K."/>
        </authorList>
    </citation>
    <scope>NUCLEOTIDE SEQUENCE [LARGE SCALE GENOMIC DNA]</scope>
    <source>
        <strain evidence="2">LZ3.2</strain>
        <tissue evidence="2">Leaf</tissue>
    </source>
</reference>
<feature type="transmembrane region" description="Helical" evidence="1">
    <location>
        <begin position="21"/>
        <end position="43"/>
    </location>
</feature>
<evidence type="ECO:0000313" key="3">
    <source>
        <dbReference type="Proteomes" id="UP000824120"/>
    </source>
</evidence>
<keyword evidence="1" id="KW-0472">Membrane</keyword>
<sequence length="103" mass="12055">MVAIIVITFSMRYALTFLKEFTMILTLCTYSHFFLPSIALWHLKVENEFCCVIACSGDLNSKQSFLYYNFDLDEVLHVQCAVNKETDSYDTKFLLAFEREDHC</sequence>
<protein>
    <submittedName>
        <fullName evidence="2">Uncharacterized protein</fullName>
    </submittedName>
</protein>
<name>A0A9J5X091_SOLCO</name>
<keyword evidence="3" id="KW-1185">Reference proteome</keyword>